<evidence type="ECO:0000256" key="2">
    <source>
        <dbReference type="ARBA" id="ARBA00023002"/>
    </source>
</evidence>
<dbReference type="EMBL" id="FO203522">
    <property type="protein sequence ID" value="CCO24414.1"/>
    <property type="molecule type" value="Genomic_DNA"/>
</dbReference>
<dbReference type="OrthoDB" id="109589at2"/>
<gene>
    <name evidence="4" type="ORF">DESAM_22147</name>
</gene>
<proteinExistence type="inferred from homology"/>
<dbReference type="GO" id="GO:0016616">
    <property type="term" value="F:oxidoreductase activity, acting on the CH-OH group of donors, NAD or NADP as acceptor"/>
    <property type="evidence" value="ECO:0007669"/>
    <property type="project" value="TreeGrafter"/>
</dbReference>
<protein>
    <submittedName>
        <fullName evidence="4">Short-chain dehydrogenase/reductase SDR</fullName>
    </submittedName>
</protein>
<dbReference type="InterPro" id="IPR036291">
    <property type="entry name" value="NAD(P)-bd_dom_sf"/>
</dbReference>
<dbReference type="CDD" id="cd05233">
    <property type="entry name" value="SDR_c"/>
    <property type="match status" value="1"/>
</dbReference>
<keyword evidence="2" id="KW-0560">Oxidoreductase</keyword>
<dbReference type="PRINTS" id="PR00080">
    <property type="entry name" value="SDRFAMILY"/>
</dbReference>
<keyword evidence="5" id="KW-1185">Reference proteome</keyword>
<dbReference type="KEGG" id="dhy:DESAM_22147"/>
<dbReference type="PANTHER" id="PTHR42760:SF133">
    <property type="entry name" value="3-OXOACYL-[ACYL-CARRIER-PROTEIN] REDUCTASE"/>
    <property type="match status" value="1"/>
</dbReference>
<evidence type="ECO:0000256" key="3">
    <source>
        <dbReference type="RuleBase" id="RU000363"/>
    </source>
</evidence>
<dbReference type="InterPro" id="IPR020904">
    <property type="entry name" value="Sc_DH/Rdtase_CS"/>
</dbReference>
<dbReference type="AlphaFoldDB" id="L0RCF5"/>
<dbReference type="PRINTS" id="PR00081">
    <property type="entry name" value="GDHRDH"/>
</dbReference>
<dbReference type="FunFam" id="3.40.50.720:FF:000084">
    <property type="entry name" value="Short-chain dehydrogenase reductase"/>
    <property type="match status" value="1"/>
</dbReference>
<organism evidence="4 5">
    <name type="scientific">Maridesulfovibrio hydrothermalis AM13 = DSM 14728</name>
    <dbReference type="NCBI Taxonomy" id="1121451"/>
    <lineage>
        <taxon>Bacteria</taxon>
        <taxon>Pseudomonadati</taxon>
        <taxon>Thermodesulfobacteriota</taxon>
        <taxon>Desulfovibrionia</taxon>
        <taxon>Desulfovibrionales</taxon>
        <taxon>Desulfovibrionaceae</taxon>
        <taxon>Maridesulfovibrio</taxon>
    </lineage>
</organism>
<evidence type="ECO:0000313" key="5">
    <source>
        <dbReference type="Proteomes" id="UP000010808"/>
    </source>
</evidence>
<dbReference type="Proteomes" id="UP000010808">
    <property type="component" value="Chromosome"/>
</dbReference>
<dbReference type="Pfam" id="PF00106">
    <property type="entry name" value="adh_short"/>
    <property type="match status" value="1"/>
</dbReference>
<accession>L0RCF5</accession>
<sequence length="234" mass="24973">MKNKNVLITGGNKGIGLVLTEKFVADGANVIVVARDFSSFELKNHPQVKTVEYDLKEVAGIPDMIAGLPGIDILINNAGIMYATPHTEYTAEQIDTMLKINIEAPVTLCTAVSKHMIAKGAGRIVNNSSIAGQIGHPDVWYGITKAGMINMTKSFAKILGPSGIVVNAVAPGPIATEMLHTIPADRKKAIKAAVYTGRFGQPEEVASAMHWLATDCPEYINGTCIDINNGSFPR</sequence>
<dbReference type="eggNOG" id="COG1028">
    <property type="taxonomic scope" value="Bacteria"/>
</dbReference>
<name>L0RCF5_9BACT</name>
<dbReference type="PATRIC" id="fig|1121451.3.peg.2367"/>
<dbReference type="PROSITE" id="PS00061">
    <property type="entry name" value="ADH_SHORT"/>
    <property type="match status" value="1"/>
</dbReference>
<dbReference type="InterPro" id="IPR002347">
    <property type="entry name" value="SDR_fam"/>
</dbReference>
<evidence type="ECO:0000256" key="1">
    <source>
        <dbReference type="ARBA" id="ARBA00006484"/>
    </source>
</evidence>
<reference evidence="4 5" key="1">
    <citation type="submission" date="2012-10" db="EMBL/GenBank/DDBJ databases">
        <authorList>
            <person name="Genoscope - CEA"/>
        </authorList>
    </citation>
    <scope>NUCLEOTIDE SEQUENCE [LARGE SCALE GENOMIC DNA]</scope>
    <source>
        <strain evidence="5">AM13 / DSM 14728</strain>
    </source>
</reference>
<dbReference type="Gene3D" id="3.40.50.720">
    <property type="entry name" value="NAD(P)-binding Rossmann-like Domain"/>
    <property type="match status" value="1"/>
</dbReference>
<dbReference type="STRING" id="1121451.DESAM_22147"/>
<dbReference type="SUPFAM" id="SSF51735">
    <property type="entry name" value="NAD(P)-binding Rossmann-fold domains"/>
    <property type="match status" value="1"/>
</dbReference>
<dbReference type="PANTHER" id="PTHR42760">
    <property type="entry name" value="SHORT-CHAIN DEHYDROGENASES/REDUCTASES FAMILY MEMBER"/>
    <property type="match status" value="1"/>
</dbReference>
<evidence type="ECO:0000313" key="4">
    <source>
        <dbReference type="EMBL" id="CCO24414.1"/>
    </source>
</evidence>
<comment type="similarity">
    <text evidence="1 3">Belongs to the short-chain dehydrogenases/reductases (SDR) family.</text>
</comment>
<dbReference type="HOGENOM" id="CLU_010194_1_3_7"/>
<dbReference type="RefSeq" id="WP_015337014.1">
    <property type="nucleotide sequence ID" value="NC_020055.1"/>
</dbReference>